<accession>A0A2W7R4W7</accession>
<keyword evidence="1" id="KW-0732">Signal</keyword>
<proteinExistence type="predicted"/>
<feature type="signal peptide" evidence="1">
    <location>
        <begin position="1"/>
        <end position="24"/>
    </location>
</feature>
<dbReference type="Proteomes" id="UP000248882">
    <property type="component" value="Unassembled WGS sequence"/>
</dbReference>
<reference evidence="2 3" key="1">
    <citation type="submission" date="2018-06" db="EMBL/GenBank/DDBJ databases">
        <title>Genomic Encyclopedia of Archaeal and Bacterial Type Strains, Phase II (KMG-II): from individual species to whole genera.</title>
        <authorList>
            <person name="Goeker M."/>
        </authorList>
    </citation>
    <scope>NUCLEOTIDE SEQUENCE [LARGE SCALE GENOMIC DNA]</scope>
    <source>
        <strain evidence="2 3">DSM 19830</strain>
    </source>
</reference>
<protein>
    <recommendedName>
        <fullName evidence="4">HMA domain-containing protein</fullName>
    </recommendedName>
</protein>
<sequence>MSSRNLSILIFSLALCLISCNSKGSFERNTLIVPQIGCTTCVKIGKELAAKNPNNPCLDIVFTKIQSYKSLKIEMGYDFFDLANVYVDSIESFSDIVSSFPVLILNDSILEINAYYLSKTDSLTEVLQQCDH</sequence>
<dbReference type="EMBL" id="QKZT01000006">
    <property type="protein sequence ID" value="PZX53340.1"/>
    <property type="molecule type" value="Genomic_DNA"/>
</dbReference>
<feature type="chain" id="PRO_5016141683" description="HMA domain-containing protein" evidence="1">
    <location>
        <begin position="25"/>
        <end position="132"/>
    </location>
</feature>
<dbReference type="AlphaFoldDB" id="A0A2W7R4W7"/>
<evidence type="ECO:0008006" key="4">
    <source>
        <dbReference type="Google" id="ProtNLM"/>
    </source>
</evidence>
<evidence type="ECO:0000313" key="2">
    <source>
        <dbReference type="EMBL" id="PZX53340.1"/>
    </source>
</evidence>
<gene>
    <name evidence="2" type="ORF">LV85_01758</name>
</gene>
<comment type="caution">
    <text evidence="2">The sequence shown here is derived from an EMBL/GenBank/DDBJ whole genome shotgun (WGS) entry which is preliminary data.</text>
</comment>
<evidence type="ECO:0000313" key="3">
    <source>
        <dbReference type="Proteomes" id="UP000248882"/>
    </source>
</evidence>
<keyword evidence="3" id="KW-1185">Reference proteome</keyword>
<organism evidence="2 3">
    <name type="scientific">Algoriphagus chordae</name>
    <dbReference type="NCBI Taxonomy" id="237019"/>
    <lineage>
        <taxon>Bacteria</taxon>
        <taxon>Pseudomonadati</taxon>
        <taxon>Bacteroidota</taxon>
        <taxon>Cytophagia</taxon>
        <taxon>Cytophagales</taxon>
        <taxon>Cyclobacteriaceae</taxon>
        <taxon>Algoriphagus</taxon>
    </lineage>
</organism>
<name>A0A2W7R4W7_9BACT</name>
<evidence type="ECO:0000256" key="1">
    <source>
        <dbReference type="SAM" id="SignalP"/>
    </source>
</evidence>